<keyword evidence="5 6" id="KW-0472">Membrane</keyword>
<dbReference type="PANTHER" id="PTHR32322">
    <property type="entry name" value="INNER MEMBRANE TRANSPORTER"/>
    <property type="match status" value="1"/>
</dbReference>
<dbReference type="AlphaFoldDB" id="A0A2S7T5Y1"/>
<feature type="transmembrane region" description="Helical" evidence="6">
    <location>
        <begin position="176"/>
        <end position="198"/>
    </location>
</feature>
<evidence type="ECO:0000313" key="9">
    <source>
        <dbReference type="Proteomes" id="UP000239366"/>
    </source>
</evidence>
<evidence type="ECO:0000256" key="4">
    <source>
        <dbReference type="ARBA" id="ARBA00022989"/>
    </source>
</evidence>
<dbReference type="InterPro" id="IPR050638">
    <property type="entry name" value="AA-Vitamin_Transporters"/>
</dbReference>
<feature type="transmembrane region" description="Helical" evidence="6">
    <location>
        <begin position="6"/>
        <end position="22"/>
    </location>
</feature>
<evidence type="ECO:0000256" key="1">
    <source>
        <dbReference type="ARBA" id="ARBA00004141"/>
    </source>
</evidence>
<evidence type="ECO:0000313" key="8">
    <source>
        <dbReference type="EMBL" id="PQJ14856.1"/>
    </source>
</evidence>
<dbReference type="PANTHER" id="PTHR32322:SF2">
    <property type="entry name" value="EAMA DOMAIN-CONTAINING PROTEIN"/>
    <property type="match status" value="1"/>
</dbReference>
<comment type="subcellular location">
    <subcellularLocation>
        <location evidence="1">Membrane</location>
        <topology evidence="1">Multi-pass membrane protein</topology>
    </subcellularLocation>
</comment>
<keyword evidence="4 6" id="KW-1133">Transmembrane helix</keyword>
<feature type="transmembrane region" description="Helical" evidence="6">
    <location>
        <begin position="60"/>
        <end position="79"/>
    </location>
</feature>
<comment type="caution">
    <text evidence="8">The sequence shown here is derived from an EMBL/GenBank/DDBJ whole genome shotgun (WGS) entry which is preliminary data.</text>
</comment>
<reference evidence="9" key="1">
    <citation type="submission" date="2016-11" db="EMBL/GenBank/DDBJ databases">
        <title>Trade-off between light-utilization and light-protection in marine flavobacteria.</title>
        <authorList>
            <person name="Kumagai Y."/>
            <person name="Yoshizawa S."/>
            <person name="Kogure K."/>
        </authorList>
    </citation>
    <scope>NUCLEOTIDE SEQUENCE [LARGE SCALE GENOMIC DNA]</scope>
    <source>
        <strain evidence="9">SG-18</strain>
    </source>
</reference>
<evidence type="ECO:0000256" key="6">
    <source>
        <dbReference type="SAM" id="Phobius"/>
    </source>
</evidence>
<protein>
    <recommendedName>
        <fullName evidence="7">EamA domain-containing protein</fullName>
    </recommendedName>
</protein>
<evidence type="ECO:0000256" key="2">
    <source>
        <dbReference type="ARBA" id="ARBA00007362"/>
    </source>
</evidence>
<feature type="transmembrane region" description="Helical" evidence="6">
    <location>
        <begin position="86"/>
        <end position="110"/>
    </location>
</feature>
<dbReference type="EMBL" id="MQVX01000001">
    <property type="protein sequence ID" value="PQJ14856.1"/>
    <property type="molecule type" value="Genomic_DNA"/>
</dbReference>
<dbReference type="InterPro" id="IPR000620">
    <property type="entry name" value="EamA_dom"/>
</dbReference>
<comment type="similarity">
    <text evidence="2">Belongs to the EamA transporter family.</text>
</comment>
<name>A0A2S7T5Y1_9FLAO</name>
<dbReference type="OrthoDB" id="1524053at2"/>
<gene>
    <name evidence="8" type="ORF">BST99_03090</name>
</gene>
<feature type="domain" description="EamA" evidence="7">
    <location>
        <begin position="4"/>
        <end position="133"/>
    </location>
</feature>
<sequence length="286" mass="31254">MLDLLFSVLSSACIFIAFKLFPKYKVYTLYGIIVNYATAASLGLLFYFQEEQTAWPESMPWIWGCLVLGVLFIVIFNLMARTAQEIGVGIASVATKMSLVIPVLFGLIFLKETVSTIQIGGIVLALAAVYMITAPGSTKQSVSSKTLWLPLLIFLGSGVIDTSINFIREGYLTDTLFPLFSCLVFAVAAVSGIVFSGLQRGHLPRPKLRDLAGGIALGIPNYFSIYFLLRALNMDDWGSATIFTLNNVAIVVLTTLIGIFLFKERLRLMQSLGILLALTSIVLLAL</sequence>
<feature type="transmembrane region" description="Helical" evidence="6">
    <location>
        <begin position="241"/>
        <end position="261"/>
    </location>
</feature>
<organism evidence="8 9">
    <name type="scientific">Aureicoccus marinus</name>
    <dbReference type="NCBI Taxonomy" id="754435"/>
    <lineage>
        <taxon>Bacteria</taxon>
        <taxon>Pseudomonadati</taxon>
        <taxon>Bacteroidota</taxon>
        <taxon>Flavobacteriia</taxon>
        <taxon>Flavobacteriales</taxon>
        <taxon>Flavobacteriaceae</taxon>
        <taxon>Aureicoccus</taxon>
    </lineage>
</organism>
<dbReference type="Gene3D" id="1.10.3730.20">
    <property type="match status" value="1"/>
</dbReference>
<feature type="transmembrane region" description="Helical" evidence="6">
    <location>
        <begin position="146"/>
        <end position="164"/>
    </location>
</feature>
<accession>A0A2S7T5Y1</accession>
<dbReference type="Proteomes" id="UP000239366">
    <property type="component" value="Unassembled WGS sequence"/>
</dbReference>
<evidence type="ECO:0000256" key="5">
    <source>
        <dbReference type="ARBA" id="ARBA00023136"/>
    </source>
</evidence>
<dbReference type="Pfam" id="PF00892">
    <property type="entry name" value="EamA"/>
    <property type="match status" value="1"/>
</dbReference>
<dbReference type="GO" id="GO:0016020">
    <property type="term" value="C:membrane"/>
    <property type="evidence" value="ECO:0007669"/>
    <property type="project" value="UniProtKB-SubCell"/>
</dbReference>
<feature type="transmembrane region" description="Helical" evidence="6">
    <location>
        <begin position="210"/>
        <end position="229"/>
    </location>
</feature>
<evidence type="ECO:0000259" key="7">
    <source>
        <dbReference type="Pfam" id="PF00892"/>
    </source>
</evidence>
<feature type="transmembrane region" description="Helical" evidence="6">
    <location>
        <begin position="268"/>
        <end position="285"/>
    </location>
</feature>
<dbReference type="SUPFAM" id="SSF103481">
    <property type="entry name" value="Multidrug resistance efflux transporter EmrE"/>
    <property type="match status" value="2"/>
</dbReference>
<feature type="transmembrane region" description="Helical" evidence="6">
    <location>
        <begin position="29"/>
        <end position="48"/>
    </location>
</feature>
<dbReference type="InterPro" id="IPR037185">
    <property type="entry name" value="EmrE-like"/>
</dbReference>
<keyword evidence="3 6" id="KW-0812">Transmembrane</keyword>
<keyword evidence="9" id="KW-1185">Reference proteome</keyword>
<feature type="transmembrane region" description="Helical" evidence="6">
    <location>
        <begin position="116"/>
        <end position="134"/>
    </location>
</feature>
<proteinExistence type="inferred from homology"/>
<evidence type="ECO:0000256" key="3">
    <source>
        <dbReference type="ARBA" id="ARBA00022692"/>
    </source>
</evidence>
<dbReference type="RefSeq" id="WP_105000496.1">
    <property type="nucleotide sequence ID" value="NZ_MQVX01000001.1"/>
</dbReference>